<dbReference type="EC" id="3.1.3.-" evidence="2"/>
<dbReference type="PANTHER" id="PTHR10000:SF8">
    <property type="entry name" value="HAD SUPERFAMILY HYDROLASE-LIKE, TYPE 3"/>
    <property type="match status" value="1"/>
</dbReference>
<dbReference type="NCBIfam" id="TIGR01484">
    <property type="entry name" value="HAD-SF-IIB"/>
    <property type="match status" value="1"/>
</dbReference>
<dbReference type="GO" id="GO:0016791">
    <property type="term" value="F:phosphatase activity"/>
    <property type="evidence" value="ECO:0007669"/>
    <property type="project" value="UniProtKB-ARBA"/>
</dbReference>
<evidence type="ECO:0000313" key="2">
    <source>
        <dbReference type="EMBL" id="VEU70060.1"/>
    </source>
</evidence>
<proteinExistence type="predicted"/>
<dbReference type="InterPro" id="IPR036412">
    <property type="entry name" value="HAD-like_sf"/>
</dbReference>
<dbReference type="SFLD" id="SFLDG01140">
    <property type="entry name" value="C2.B:_Phosphomannomutase_and_P"/>
    <property type="match status" value="1"/>
</dbReference>
<dbReference type="AlphaFoldDB" id="A0A449AUB0"/>
<dbReference type="Gene3D" id="3.40.50.1000">
    <property type="entry name" value="HAD superfamily/HAD-like"/>
    <property type="match status" value="1"/>
</dbReference>
<dbReference type="GO" id="GO:0005829">
    <property type="term" value="C:cytosol"/>
    <property type="evidence" value="ECO:0007669"/>
    <property type="project" value="TreeGrafter"/>
</dbReference>
<dbReference type="EMBL" id="LR215024">
    <property type="protein sequence ID" value="VEU70060.1"/>
    <property type="molecule type" value="Genomic_DNA"/>
</dbReference>
<accession>A0A449AUB0</accession>
<dbReference type="KEGG" id="mgly:NCTC10194_00054"/>
<protein>
    <submittedName>
        <fullName evidence="2">COF family HAD hydrolase protein</fullName>
        <ecNumber evidence="2">3.1.3.-</ecNumber>
    </submittedName>
</protein>
<dbReference type="Pfam" id="PF08282">
    <property type="entry name" value="Hydrolase_3"/>
    <property type="match status" value="1"/>
</dbReference>
<dbReference type="InterPro" id="IPR006379">
    <property type="entry name" value="HAD-SF_hydro_IIB"/>
</dbReference>
<dbReference type="PANTHER" id="PTHR10000">
    <property type="entry name" value="PHOSPHOSERINE PHOSPHATASE"/>
    <property type="match status" value="1"/>
</dbReference>
<keyword evidence="2" id="KW-0378">Hydrolase</keyword>
<evidence type="ECO:0000313" key="3">
    <source>
        <dbReference type="Proteomes" id="UP000290815"/>
    </source>
</evidence>
<dbReference type="SUPFAM" id="SSF56784">
    <property type="entry name" value="HAD-like"/>
    <property type="match status" value="1"/>
</dbReference>
<dbReference type="RefSeq" id="WP_027333703.1">
    <property type="nucleotide sequence ID" value="NZ_LR215024.1"/>
</dbReference>
<dbReference type="PROSITE" id="PS01228">
    <property type="entry name" value="COF_1"/>
    <property type="match status" value="1"/>
</dbReference>
<dbReference type="Proteomes" id="UP000290815">
    <property type="component" value="Chromosome"/>
</dbReference>
<gene>
    <name evidence="2" type="primary">yidA_1</name>
    <name evidence="2" type="ORF">NCTC10194_00054</name>
</gene>
<sequence length="279" mass="30900">MRKIFAYDLDGTLLLKDNTVHPFTKAALDEVHKKGGLNVVATGRGFKKVIPLIESGELSNIDYFVCSNGAAIYNRLENKVILLKELKKEAFEVMKKTAQKYQSILTLDTTTYNGTFLPNGKFPDWMSQEQIMDLNVLNLASLEEIQNIINDPETKITQIALRNPANLAVKITNEVREQLNPNDFEIYLTNSIYTDANPKGASKWNGLKALLDMLNESSSNLIAFGDSGNDVDMLKNASIGISLGNGTKESKEAANYVIGDHQTGTIGETLLKIINEQKI</sequence>
<dbReference type="Gene3D" id="3.30.1240.10">
    <property type="match status" value="1"/>
</dbReference>
<organism evidence="2 3">
    <name type="scientific">Mycoplasmopsis glycophila</name>
    <dbReference type="NCBI Taxonomy" id="171285"/>
    <lineage>
        <taxon>Bacteria</taxon>
        <taxon>Bacillati</taxon>
        <taxon>Mycoplasmatota</taxon>
        <taxon>Mycoplasmoidales</taxon>
        <taxon>Metamycoplasmataceae</taxon>
        <taxon>Mycoplasmopsis</taxon>
    </lineage>
</organism>
<dbReference type="GO" id="GO:0000287">
    <property type="term" value="F:magnesium ion binding"/>
    <property type="evidence" value="ECO:0007669"/>
    <property type="project" value="TreeGrafter"/>
</dbReference>
<comment type="cofactor">
    <cofactor evidence="1">
        <name>Mg(2+)</name>
        <dbReference type="ChEBI" id="CHEBI:18420"/>
    </cofactor>
</comment>
<dbReference type="PROSITE" id="PS01229">
    <property type="entry name" value="COF_2"/>
    <property type="match status" value="1"/>
</dbReference>
<name>A0A449AUB0_9BACT</name>
<reference evidence="2 3" key="1">
    <citation type="submission" date="2019-01" db="EMBL/GenBank/DDBJ databases">
        <authorList>
            <consortium name="Pathogen Informatics"/>
        </authorList>
    </citation>
    <scope>NUCLEOTIDE SEQUENCE [LARGE SCALE GENOMIC DNA]</scope>
    <source>
        <strain evidence="2 3">NCTC10194</strain>
    </source>
</reference>
<dbReference type="InterPro" id="IPR023214">
    <property type="entry name" value="HAD_sf"/>
</dbReference>
<dbReference type="SFLD" id="SFLDS00003">
    <property type="entry name" value="Haloacid_Dehalogenase"/>
    <property type="match status" value="1"/>
</dbReference>
<keyword evidence="3" id="KW-1185">Reference proteome</keyword>
<evidence type="ECO:0000256" key="1">
    <source>
        <dbReference type="ARBA" id="ARBA00001946"/>
    </source>
</evidence>